<evidence type="ECO:0000256" key="8">
    <source>
        <dbReference type="ARBA" id="ARBA00022840"/>
    </source>
</evidence>
<dbReference type="InterPro" id="IPR036117">
    <property type="entry name" value="DhaL_dom_sf"/>
</dbReference>
<comment type="catalytic activity">
    <reaction evidence="14">
        <text>FAD = riboflavin cyclic-4',5'-phosphate + AMP + H(+)</text>
        <dbReference type="Rhea" id="RHEA:13729"/>
        <dbReference type="ChEBI" id="CHEBI:15378"/>
        <dbReference type="ChEBI" id="CHEBI:57692"/>
        <dbReference type="ChEBI" id="CHEBI:76202"/>
        <dbReference type="ChEBI" id="CHEBI:456215"/>
        <dbReference type="EC" id="4.6.1.15"/>
    </reaction>
</comment>
<dbReference type="EC" id="2.7.1.28" evidence="2"/>
<evidence type="ECO:0000256" key="1">
    <source>
        <dbReference type="ARBA" id="ARBA00012107"/>
    </source>
</evidence>
<dbReference type="Pfam" id="PF02734">
    <property type="entry name" value="Dak2"/>
    <property type="match status" value="1"/>
</dbReference>
<feature type="domain" description="DhaL" evidence="16">
    <location>
        <begin position="382"/>
        <end position="573"/>
    </location>
</feature>
<comment type="subunit">
    <text evidence="12">Homodimer. Interacts with IFIH1 (via the CARD domains), the interaction is inhibited by viral infection.</text>
</comment>
<dbReference type="Gene3D" id="3.40.50.10440">
    <property type="entry name" value="Dihydroxyacetone kinase, domain 1"/>
    <property type="match status" value="1"/>
</dbReference>
<dbReference type="PROSITE" id="PS51480">
    <property type="entry name" value="DHAL"/>
    <property type="match status" value="1"/>
</dbReference>
<evidence type="ECO:0000256" key="13">
    <source>
        <dbReference type="ARBA" id="ARBA00047974"/>
    </source>
</evidence>
<keyword evidence="7" id="KW-0418">Kinase</keyword>
<dbReference type="PANTHER" id="PTHR28629">
    <property type="entry name" value="TRIOKINASE/FMN CYCLASE"/>
    <property type="match status" value="1"/>
</dbReference>
<dbReference type="InterPro" id="IPR004006">
    <property type="entry name" value="DhaK_dom"/>
</dbReference>
<dbReference type="Gene3D" id="1.25.40.340">
    <property type="match status" value="1"/>
</dbReference>
<evidence type="ECO:0000256" key="10">
    <source>
        <dbReference type="ARBA" id="ARBA00032426"/>
    </source>
</evidence>
<dbReference type="SUPFAM" id="SSF101473">
    <property type="entry name" value="DhaL-like"/>
    <property type="match status" value="1"/>
</dbReference>
<evidence type="ECO:0000256" key="4">
    <source>
        <dbReference type="ARBA" id="ARBA00018932"/>
    </source>
</evidence>
<evidence type="ECO:0000256" key="3">
    <source>
        <dbReference type="ARBA" id="ARBA00012578"/>
    </source>
</evidence>
<reference evidence="18" key="1">
    <citation type="submission" date="2025-05" db="UniProtKB">
        <authorList>
            <consortium name="EnsemblMetazoa"/>
        </authorList>
    </citation>
    <scope>IDENTIFICATION</scope>
</reference>
<proteinExistence type="predicted"/>
<sequence>MDFKIISSHGMSLKIRSSLVGGTCLNQEVRLFDFGNVIVRKDYMEDEGVRILSGGPYYIGDFVGKGMLTAAIQGDNFTAPTSSLVLRTLRELSYNHMMGTLVIIPASSGCTLNFGLAIERAINDGLVLKMLTVSDDLFNDKHQQISQRTLSAIILLYKIAGAMSAAKKSLMEIYSYCQKICQQVQSMEVNLPNPYVTPNSTCMCIDGTFSSIKATLSQMDHTVATIKVPLATMIHIIQDTNSFRIDQSKVVDTAKLTVCSSDSLVILLNNNAVITTTEQNICVKDILDYLTAFDINVVRFYVGNFLKCSDNPALTVTLLKVEDSSVLTYLDANYGNVPGWRAVNQSIGPSLTTTVTMPGNLKRKERITPPIRGPKLSDEASNIMYFAMQFACDALISCEKQLNVIDSEKGDGDTGTRMKTVAELLIKRMRQDKVILNYPFTFFETMSRFLEKSLGGTSGCIYSILFEAAAKKFAGFEDILDVTTDMWLESFKAAADALQKYGNTRFGEGTLFDPIYIFCVTAKEELGKGTDALVAFEKAVRKSEEAISMTKRDKKYPDPGAHAVGIWIRAIFEGVKLRWPVDAVCM</sequence>
<dbReference type="EC" id="4.6.1.15" evidence="3"/>
<keyword evidence="8" id="KW-0067">ATP-binding</keyword>
<evidence type="ECO:0000256" key="6">
    <source>
        <dbReference type="ARBA" id="ARBA00022741"/>
    </source>
</evidence>
<dbReference type="GeneID" id="114338615"/>
<evidence type="ECO:0000313" key="19">
    <source>
        <dbReference type="Proteomes" id="UP001652700"/>
    </source>
</evidence>
<keyword evidence="19" id="KW-1185">Reference proteome</keyword>
<feature type="domain" description="DhaK" evidence="17">
    <location>
        <begin position="10"/>
        <end position="340"/>
    </location>
</feature>
<dbReference type="PROSITE" id="PS51481">
    <property type="entry name" value="DHAK"/>
    <property type="match status" value="1"/>
</dbReference>
<evidence type="ECO:0000256" key="9">
    <source>
        <dbReference type="ARBA" id="ARBA00023285"/>
    </source>
</evidence>
<evidence type="ECO:0000313" key="18">
    <source>
        <dbReference type="EnsemblMetazoa" id="XP_050512379.1"/>
    </source>
</evidence>
<comment type="catalytic activity">
    <reaction evidence="13">
        <text>D-glyceraldehyde + ATP = D-glyceraldehyde 3-phosphate + ADP + H(+)</text>
        <dbReference type="Rhea" id="RHEA:13941"/>
        <dbReference type="ChEBI" id="CHEBI:15378"/>
        <dbReference type="ChEBI" id="CHEBI:17378"/>
        <dbReference type="ChEBI" id="CHEBI:30616"/>
        <dbReference type="ChEBI" id="CHEBI:59776"/>
        <dbReference type="ChEBI" id="CHEBI:456216"/>
        <dbReference type="EC" id="2.7.1.28"/>
    </reaction>
</comment>
<dbReference type="EnsemblMetazoa" id="XM_050656422.1">
    <property type="protein sequence ID" value="XP_050512379.1"/>
    <property type="gene ID" value="LOC114338615"/>
</dbReference>
<comment type="catalytic activity">
    <reaction evidence="15">
        <text>dihydroxyacetone + ATP = dihydroxyacetone phosphate + ADP + H(+)</text>
        <dbReference type="Rhea" id="RHEA:15773"/>
        <dbReference type="ChEBI" id="CHEBI:15378"/>
        <dbReference type="ChEBI" id="CHEBI:16016"/>
        <dbReference type="ChEBI" id="CHEBI:30616"/>
        <dbReference type="ChEBI" id="CHEBI:57642"/>
        <dbReference type="ChEBI" id="CHEBI:456216"/>
        <dbReference type="EC" id="2.7.1.29"/>
    </reaction>
</comment>
<evidence type="ECO:0000256" key="5">
    <source>
        <dbReference type="ARBA" id="ARBA00022679"/>
    </source>
</evidence>
<evidence type="ECO:0000256" key="11">
    <source>
        <dbReference type="ARBA" id="ARBA00045490"/>
    </source>
</evidence>
<dbReference type="InterPro" id="IPR050861">
    <property type="entry name" value="Dihydroxyacetone_Kinase"/>
</dbReference>
<evidence type="ECO:0000256" key="7">
    <source>
        <dbReference type="ARBA" id="ARBA00022777"/>
    </source>
</evidence>
<comment type="function">
    <text evidence="11">Catalyzes both the phosphorylation of dihydroxyacetone and of glyceraldehyde, and the splitting of ribonucleoside diphosphate-X compounds among which FAD is the best substrate. Represses IFIH1-mediated cellular antiviral response.</text>
</comment>
<evidence type="ECO:0000256" key="14">
    <source>
        <dbReference type="ARBA" id="ARBA00048526"/>
    </source>
</evidence>
<keyword evidence="5" id="KW-0808">Transferase</keyword>
<evidence type="ECO:0000259" key="16">
    <source>
        <dbReference type="PROSITE" id="PS51480"/>
    </source>
</evidence>
<dbReference type="RefSeq" id="XP_050512379.1">
    <property type="nucleotide sequence ID" value="XM_050656422.1"/>
</dbReference>
<evidence type="ECO:0000256" key="2">
    <source>
        <dbReference type="ARBA" id="ARBA00012110"/>
    </source>
</evidence>
<evidence type="ECO:0000256" key="15">
    <source>
        <dbReference type="ARBA" id="ARBA00048898"/>
    </source>
</evidence>
<dbReference type="EC" id="2.7.1.29" evidence="1"/>
<evidence type="ECO:0000259" key="17">
    <source>
        <dbReference type="PROSITE" id="PS51481"/>
    </source>
</evidence>
<keyword evidence="9" id="KW-0170">Cobalt</keyword>
<organism evidence="18 19">
    <name type="scientific">Diabrotica virgifera virgifera</name>
    <name type="common">western corn rootworm</name>
    <dbReference type="NCBI Taxonomy" id="50390"/>
    <lineage>
        <taxon>Eukaryota</taxon>
        <taxon>Metazoa</taxon>
        <taxon>Ecdysozoa</taxon>
        <taxon>Arthropoda</taxon>
        <taxon>Hexapoda</taxon>
        <taxon>Insecta</taxon>
        <taxon>Pterygota</taxon>
        <taxon>Neoptera</taxon>
        <taxon>Endopterygota</taxon>
        <taxon>Coleoptera</taxon>
        <taxon>Polyphaga</taxon>
        <taxon>Cucujiformia</taxon>
        <taxon>Chrysomeloidea</taxon>
        <taxon>Chrysomelidae</taxon>
        <taxon>Galerucinae</taxon>
        <taxon>Diabroticina</taxon>
        <taxon>Diabroticites</taxon>
        <taxon>Diabrotica</taxon>
    </lineage>
</organism>
<dbReference type="Pfam" id="PF02733">
    <property type="entry name" value="Dak1"/>
    <property type="match status" value="1"/>
</dbReference>
<dbReference type="PANTHER" id="PTHR28629:SF4">
    <property type="entry name" value="TRIOKINASE_FMN CYCLASE"/>
    <property type="match status" value="1"/>
</dbReference>
<keyword evidence="6" id="KW-0547">Nucleotide-binding</keyword>
<dbReference type="SMART" id="SM01120">
    <property type="entry name" value="Dak2"/>
    <property type="match status" value="1"/>
</dbReference>
<evidence type="ECO:0000256" key="12">
    <source>
        <dbReference type="ARBA" id="ARBA00046681"/>
    </source>
</evidence>
<accession>A0ABM5KQB6</accession>
<dbReference type="Proteomes" id="UP001652700">
    <property type="component" value="Unplaced"/>
</dbReference>
<dbReference type="InterPro" id="IPR004007">
    <property type="entry name" value="DhaL_dom"/>
</dbReference>
<dbReference type="SUPFAM" id="SSF82549">
    <property type="entry name" value="DAK1/DegV-like"/>
    <property type="match status" value="1"/>
</dbReference>
<dbReference type="Gene3D" id="3.30.1180.20">
    <property type="entry name" value="Dihydroxyacetone kinase, domain 2"/>
    <property type="match status" value="1"/>
</dbReference>
<name>A0ABM5KQB6_DIAVI</name>
<protein>
    <recommendedName>
        <fullName evidence="4">Triokinase/FMN cyclase</fullName>
        <ecNumber evidence="2">2.7.1.28</ecNumber>
        <ecNumber evidence="1">2.7.1.29</ecNumber>
        <ecNumber evidence="3">4.6.1.15</ecNumber>
    </recommendedName>
    <alternativeName>
        <fullName evidence="10">Bifunctional ATP-dependent dihydroxyacetone kinase/FAD-AMP lyase (cyclizing)</fullName>
    </alternativeName>
</protein>